<dbReference type="GO" id="GO:0016020">
    <property type="term" value="C:membrane"/>
    <property type="evidence" value="ECO:0007669"/>
    <property type="project" value="UniProtKB-SubCell"/>
</dbReference>
<dbReference type="AlphaFoldDB" id="A0A2U1LKK0"/>
<evidence type="ECO:0000256" key="4">
    <source>
        <dbReference type="ARBA" id="ARBA00022989"/>
    </source>
</evidence>
<keyword evidence="9" id="KW-1071">Ligand-gated ion channel</keyword>
<evidence type="ECO:0000256" key="11">
    <source>
        <dbReference type="SAM" id="Phobius"/>
    </source>
</evidence>
<name>A0A2U1LKK0_ARTAN</name>
<keyword evidence="15" id="KW-1185">Reference proteome</keyword>
<reference evidence="14 15" key="1">
    <citation type="journal article" date="2018" name="Mol. Plant">
        <title>The genome of Artemisia annua provides insight into the evolution of Asteraceae family and artemisinin biosynthesis.</title>
        <authorList>
            <person name="Shen Q."/>
            <person name="Zhang L."/>
            <person name="Liao Z."/>
            <person name="Wang S."/>
            <person name="Yan T."/>
            <person name="Shi P."/>
            <person name="Liu M."/>
            <person name="Fu X."/>
            <person name="Pan Q."/>
            <person name="Wang Y."/>
            <person name="Lv Z."/>
            <person name="Lu X."/>
            <person name="Zhang F."/>
            <person name="Jiang W."/>
            <person name="Ma Y."/>
            <person name="Chen M."/>
            <person name="Hao X."/>
            <person name="Li L."/>
            <person name="Tang Y."/>
            <person name="Lv G."/>
            <person name="Zhou Y."/>
            <person name="Sun X."/>
            <person name="Brodelius P.E."/>
            <person name="Rose J.K.C."/>
            <person name="Tang K."/>
        </authorList>
    </citation>
    <scope>NUCLEOTIDE SEQUENCE [LARGE SCALE GENOMIC DNA]</scope>
    <source>
        <strain evidence="15">cv. Huhao1</strain>
        <tissue evidence="14">Leaf</tissue>
    </source>
</reference>
<evidence type="ECO:0000256" key="6">
    <source>
        <dbReference type="ARBA" id="ARBA00023136"/>
    </source>
</evidence>
<keyword evidence="10" id="KW-0407">Ion channel</keyword>
<feature type="chain" id="PRO_5015500908" evidence="12">
    <location>
        <begin position="25"/>
        <end position="402"/>
    </location>
</feature>
<keyword evidence="8" id="KW-0325">Glycoprotein</keyword>
<evidence type="ECO:0000256" key="5">
    <source>
        <dbReference type="ARBA" id="ARBA00023065"/>
    </source>
</evidence>
<evidence type="ECO:0000256" key="9">
    <source>
        <dbReference type="ARBA" id="ARBA00023286"/>
    </source>
</evidence>
<dbReference type="SUPFAM" id="SSF53850">
    <property type="entry name" value="Periplasmic binding protein-like II"/>
    <property type="match status" value="1"/>
</dbReference>
<dbReference type="Proteomes" id="UP000245207">
    <property type="component" value="Unassembled WGS sequence"/>
</dbReference>
<accession>A0A2U1LKK0</accession>
<keyword evidence="5" id="KW-0406">Ion transport</keyword>
<dbReference type="InterPro" id="IPR001638">
    <property type="entry name" value="Solute-binding_3/MltF_N"/>
</dbReference>
<feature type="transmembrane region" description="Helical" evidence="11">
    <location>
        <begin position="251"/>
        <end position="270"/>
    </location>
</feature>
<feature type="domain" description="Ionotropic glutamate receptor C-terminal" evidence="13">
    <location>
        <begin position="97"/>
        <end position="346"/>
    </location>
</feature>
<organism evidence="14 15">
    <name type="scientific">Artemisia annua</name>
    <name type="common">Sweet wormwood</name>
    <dbReference type="NCBI Taxonomy" id="35608"/>
    <lineage>
        <taxon>Eukaryota</taxon>
        <taxon>Viridiplantae</taxon>
        <taxon>Streptophyta</taxon>
        <taxon>Embryophyta</taxon>
        <taxon>Tracheophyta</taxon>
        <taxon>Spermatophyta</taxon>
        <taxon>Magnoliopsida</taxon>
        <taxon>eudicotyledons</taxon>
        <taxon>Gunneridae</taxon>
        <taxon>Pentapetalae</taxon>
        <taxon>asterids</taxon>
        <taxon>campanulids</taxon>
        <taxon>Asterales</taxon>
        <taxon>Asteraceae</taxon>
        <taxon>Asteroideae</taxon>
        <taxon>Anthemideae</taxon>
        <taxon>Artemisiinae</taxon>
        <taxon>Artemisia</taxon>
    </lineage>
</organism>
<evidence type="ECO:0000256" key="12">
    <source>
        <dbReference type="SAM" id="SignalP"/>
    </source>
</evidence>
<feature type="signal peptide" evidence="12">
    <location>
        <begin position="1"/>
        <end position="24"/>
    </location>
</feature>
<feature type="transmembrane region" description="Helical" evidence="11">
    <location>
        <begin position="369"/>
        <end position="389"/>
    </location>
</feature>
<evidence type="ECO:0000256" key="3">
    <source>
        <dbReference type="ARBA" id="ARBA00022692"/>
    </source>
</evidence>
<evidence type="ECO:0000259" key="13">
    <source>
        <dbReference type="SMART" id="SM00079"/>
    </source>
</evidence>
<keyword evidence="3 11" id="KW-0812">Transmembrane</keyword>
<dbReference type="OrthoDB" id="5984008at2759"/>
<proteinExistence type="predicted"/>
<keyword evidence="6 11" id="KW-0472">Membrane</keyword>
<evidence type="ECO:0000256" key="10">
    <source>
        <dbReference type="ARBA" id="ARBA00023303"/>
    </source>
</evidence>
<evidence type="ECO:0000256" key="8">
    <source>
        <dbReference type="ARBA" id="ARBA00023180"/>
    </source>
</evidence>
<keyword evidence="7 14" id="KW-0675">Receptor</keyword>
<keyword evidence="2" id="KW-0813">Transport</keyword>
<evidence type="ECO:0000256" key="1">
    <source>
        <dbReference type="ARBA" id="ARBA00004141"/>
    </source>
</evidence>
<evidence type="ECO:0000313" key="14">
    <source>
        <dbReference type="EMBL" id="PWA49530.1"/>
    </source>
</evidence>
<dbReference type="EMBL" id="PKPP01008884">
    <property type="protein sequence ID" value="PWA49530.1"/>
    <property type="molecule type" value="Genomic_DNA"/>
</dbReference>
<dbReference type="InterPro" id="IPR015683">
    <property type="entry name" value="Ionotropic_Glu_rcpt"/>
</dbReference>
<keyword evidence="4 11" id="KW-1133">Transmembrane helix</keyword>
<evidence type="ECO:0000313" key="15">
    <source>
        <dbReference type="Proteomes" id="UP000245207"/>
    </source>
</evidence>
<dbReference type="PANTHER" id="PTHR18966">
    <property type="entry name" value="IONOTROPIC GLUTAMATE RECEPTOR"/>
    <property type="match status" value="1"/>
</dbReference>
<evidence type="ECO:0000256" key="2">
    <source>
        <dbReference type="ARBA" id="ARBA00022448"/>
    </source>
</evidence>
<feature type="transmembrane region" description="Helical" evidence="11">
    <location>
        <begin position="221"/>
        <end position="239"/>
    </location>
</feature>
<keyword evidence="12" id="KW-0732">Signal</keyword>
<comment type="caution">
    <text evidence="14">The sequence shown here is derived from an EMBL/GenBank/DDBJ whole genome shotgun (WGS) entry which is preliminary data.</text>
</comment>
<dbReference type="GO" id="GO:0015276">
    <property type="term" value="F:ligand-gated monoatomic ion channel activity"/>
    <property type="evidence" value="ECO:0007669"/>
    <property type="project" value="InterPro"/>
</dbReference>
<dbReference type="Pfam" id="PF00497">
    <property type="entry name" value="SBP_bac_3"/>
    <property type="match status" value="1"/>
</dbReference>
<dbReference type="Gene3D" id="3.40.190.10">
    <property type="entry name" value="Periplasmic binding protein-like II"/>
    <property type="match status" value="1"/>
</dbReference>
<dbReference type="SMART" id="SM00079">
    <property type="entry name" value="PBPe"/>
    <property type="match status" value="1"/>
</dbReference>
<gene>
    <name evidence="14" type="ORF">CTI12_AA479750</name>
</gene>
<feature type="transmembrane region" description="Helical" evidence="11">
    <location>
        <begin position="53"/>
        <end position="73"/>
    </location>
</feature>
<evidence type="ECO:0000256" key="7">
    <source>
        <dbReference type="ARBA" id="ARBA00023170"/>
    </source>
</evidence>
<dbReference type="InterPro" id="IPR001320">
    <property type="entry name" value="Iontro_rcpt_C"/>
</dbReference>
<sequence length="402" mass="45397">MDIRKRVVLVASLFVLMFVQYLTSELVSASTAKKETNGTYYDVHNRSWIQEQIDGRVDICSALLIFLLLLLIADKDILGTNWNNNINQFSKQCPILTVRVPKKTCFTEFVDVNKDGKVEGGFSIAIFCLVLRELPYKIQPVFVPFINEHNETLGYYDQLVQQIDDKECEAVAGDITISAYRTQYVDFTIPYMSCEVYMLVPTAQKWSQTVLTLIKPFSNSLWLTIVVAFIFIGIAIARLEYSAGNPELTVPIYQQALMVIWFPISVLFFYEDKGIVNAIFDEGPFIDIFLATYGDSYKKIGPLLEEPGIGFAFSHGSNLQLEFSRAIVKVIESPDFGHMKKKYLGIITSTQTQPAQTLPQRLDASSLTLLYILVALATIIAVICSEISIRRKPPQIFPENNA</sequence>
<comment type="subcellular location">
    <subcellularLocation>
        <location evidence="1">Membrane</location>
        <topology evidence="1">Multi-pass membrane protein</topology>
    </subcellularLocation>
</comment>
<protein>
    <submittedName>
        <fullName evidence="14">Ionotropic glutamate receptor, metazoa</fullName>
    </submittedName>
</protein>